<dbReference type="PANTHER" id="PTHR47338">
    <property type="entry name" value="ZN(II)2CYS6 TRANSCRIPTION FACTOR (EUROFUNG)-RELATED"/>
    <property type="match status" value="1"/>
</dbReference>
<protein>
    <submittedName>
        <fullName evidence="8">Fungal-specific transcription factor domain-containing protein</fullName>
    </submittedName>
</protein>
<dbReference type="InterPro" id="IPR007219">
    <property type="entry name" value="XnlR_reg_dom"/>
</dbReference>
<sequence length="899" mass="99124">MSATNNPKSQGASRSDDDNGSDDSPPADGLGDSAPRPTGNANIPKPKRLACMICRKRKLKCDGNKPSCSTCTRLGHSCAYDEVRRKSGPKRGYVKALEERLKQVESLLKTSDPVTVSTDASKTVPPLPTTAFDSRSQQIPVTAGFNVTNPSISIANDRDMDRWQFSGESPQATNNEEFNFAAPTNMPMNMESMTSLPNNFTWEMIGLGLEEPLPPQETIDELHQIYFEKVHPSIPMIHKFRYLAAMNLAPNQRPPVCLRYAIWTNACSVVDKYADLRDLFYQRARKYIEADYQKGYGEHLISVAHCQAHVLLASYEFKMMYFPRAWMSTGSAVRLAQMIGLHRLDGHGLDVKQCLPPPRDWTEREERRRTFWMAFSKDRYASIGTGWPMTIDEKDIMTNLPSSEEAFNMSRPETTMTLAESMSPDGAAKLSSFGGIVLMACLFGRNLIHLHRPDVDDRDHDLNGEFWKRHRNMDNILLNTSLCFPNHLKLPNGLGSPNIVFVNMNIHTSTICLHQAAIFKADKNKLPASVSAESKVRCITAANEIASIMRMVSHMDLSAMNPFISFCLYVAARVFVQYLKSRPDDSQTVDSLRFLLSAMNALKRKNPLTESFLVQLDVDLEALGMRIPKLKTAFPRSSDSPLINPQVAAKMRANNFGTEACEKRNGLLAYKNECHFMKMTGDDGNPSAAPDITPSQNSGVQPSSSFDPANGNWMSGDQQQLPQRERSTTSDLGSSGMGQPMMFRTTSRVSPQAGYVEASSSGTNGMSVSPHPDGSSDRPTPNSNSTSEQRNGTSGRTSFDASPIGGPQELGTQAEMDAATTAFFSDPVQFNMSTPGMGMTPGRAFVIQDGSGNDFALPNGWGVMQGQTTVMTPVAEGVLRHLMDMPPMDAMDLGWDQGA</sequence>
<keyword evidence="9" id="KW-1185">Reference proteome</keyword>
<feature type="compositionally biased region" description="Polar residues" evidence="6">
    <location>
        <begin position="693"/>
        <end position="722"/>
    </location>
</feature>
<evidence type="ECO:0000256" key="5">
    <source>
        <dbReference type="ARBA" id="ARBA00023242"/>
    </source>
</evidence>
<evidence type="ECO:0000259" key="7">
    <source>
        <dbReference type="PROSITE" id="PS50048"/>
    </source>
</evidence>
<keyword evidence="2" id="KW-0479">Metal-binding</keyword>
<feature type="domain" description="Zn(2)-C6 fungal-type" evidence="7">
    <location>
        <begin position="50"/>
        <end position="80"/>
    </location>
</feature>
<comment type="subcellular location">
    <subcellularLocation>
        <location evidence="1">Nucleus</location>
    </subcellularLocation>
</comment>
<accession>A0ABR2UVW8</accession>
<evidence type="ECO:0000256" key="2">
    <source>
        <dbReference type="ARBA" id="ARBA00022723"/>
    </source>
</evidence>
<dbReference type="SUPFAM" id="SSF57701">
    <property type="entry name" value="Zn2/Cys6 DNA-binding domain"/>
    <property type="match status" value="1"/>
</dbReference>
<organism evidence="8 9">
    <name type="scientific">Seiridium unicorne</name>
    <dbReference type="NCBI Taxonomy" id="138068"/>
    <lineage>
        <taxon>Eukaryota</taxon>
        <taxon>Fungi</taxon>
        <taxon>Dikarya</taxon>
        <taxon>Ascomycota</taxon>
        <taxon>Pezizomycotina</taxon>
        <taxon>Sordariomycetes</taxon>
        <taxon>Xylariomycetidae</taxon>
        <taxon>Amphisphaeriales</taxon>
        <taxon>Sporocadaceae</taxon>
        <taxon>Seiridium</taxon>
    </lineage>
</organism>
<dbReference type="Proteomes" id="UP001408356">
    <property type="component" value="Unassembled WGS sequence"/>
</dbReference>
<dbReference type="SMART" id="SM00066">
    <property type="entry name" value="GAL4"/>
    <property type="match status" value="1"/>
</dbReference>
<dbReference type="Pfam" id="PF00172">
    <property type="entry name" value="Zn_clus"/>
    <property type="match status" value="1"/>
</dbReference>
<evidence type="ECO:0000256" key="4">
    <source>
        <dbReference type="ARBA" id="ARBA00023163"/>
    </source>
</evidence>
<dbReference type="InterPro" id="IPR036864">
    <property type="entry name" value="Zn2-C6_fun-type_DNA-bd_sf"/>
</dbReference>
<gene>
    <name evidence="8" type="ORF">SUNI508_08024</name>
</gene>
<feature type="compositionally biased region" description="Polar residues" evidence="6">
    <location>
        <begin position="1"/>
        <end position="10"/>
    </location>
</feature>
<dbReference type="InterPro" id="IPR001138">
    <property type="entry name" value="Zn2Cys6_DnaBD"/>
</dbReference>
<dbReference type="CDD" id="cd14653">
    <property type="entry name" value="ZIP_Gal4p-like"/>
    <property type="match status" value="1"/>
</dbReference>
<feature type="compositionally biased region" description="Polar residues" evidence="6">
    <location>
        <begin position="777"/>
        <end position="800"/>
    </location>
</feature>
<dbReference type="PROSITE" id="PS00463">
    <property type="entry name" value="ZN2_CY6_FUNGAL_1"/>
    <property type="match status" value="1"/>
</dbReference>
<keyword evidence="4" id="KW-0804">Transcription</keyword>
<name>A0ABR2UVW8_9PEZI</name>
<dbReference type="EMBL" id="JARVKF010000374">
    <property type="protein sequence ID" value="KAK9418536.1"/>
    <property type="molecule type" value="Genomic_DNA"/>
</dbReference>
<evidence type="ECO:0000313" key="9">
    <source>
        <dbReference type="Proteomes" id="UP001408356"/>
    </source>
</evidence>
<dbReference type="Gene3D" id="4.10.240.10">
    <property type="entry name" value="Zn(2)-C6 fungal-type DNA-binding domain"/>
    <property type="match status" value="1"/>
</dbReference>
<evidence type="ECO:0000256" key="6">
    <source>
        <dbReference type="SAM" id="MobiDB-lite"/>
    </source>
</evidence>
<feature type="compositionally biased region" description="Polar residues" evidence="6">
    <location>
        <begin position="758"/>
        <end position="767"/>
    </location>
</feature>
<evidence type="ECO:0000256" key="3">
    <source>
        <dbReference type="ARBA" id="ARBA00023015"/>
    </source>
</evidence>
<dbReference type="InterPro" id="IPR050815">
    <property type="entry name" value="TF_fung"/>
</dbReference>
<feature type="region of interest" description="Disordered" evidence="6">
    <location>
        <begin position="1"/>
        <end position="45"/>
    </location>
</feature>
<evidence type="ECO:0000256" key="1">
    <source>
        <dbReference type="ARBA" id="ARBA00004123"/>
    </source>
</evidence>
<dbReference type="CDD" id="cd12148">
    <property type="entry name" value="fungal_TF_MHR"/>
    <property type="match status" value="1"/>
</dbReference>
<dbReference type="SMART" id="SM00906">
    <property type="entry name" value="Fungal_trans"/>
    <property type="match status" value="1"/>
</dbReference>
<proteinExistence type="predicted"/>
<keyword evidence="5" id="KW-0539">Nucleus</keyword>
<evidence type="ECO:0000313" key="8">
    <source>
        <dbReference type="EMBL" id="KAK9418536.1"/>
    </source>
</evidence>
<reference evidence="8 9" key="1">
    <citation type="journal article" date="2024" name="J. Plant Pathol.">
        <title>Sequence and assembly of the genome of Seiridium unicorne, isolate CBS 538.82, causal agent of cypress canker disease.</title>
        <authorList>
            <person name="Scali E."/>
            <person name="Rocca G.D."/>
            <person name="Danti R."/>
            <person name="Garbelotto M."/>
            <person name="Barberini S."/>
            <person name="Baroncelli R."/>
            <person name="Emiliani G."/>
        </authorList>
    </citation>
    <scope>NUCLEOTIDE SEQUENCE [LARGE SCALE GENOMIC DNA]</scope>
    <source>
        <strain evidence="8 9">BM-138-508</strain>
    </source>
</reference>
<dbReference type="Pfam" id="PF04082">
    <property type="entry name" value="Fungal_trans"/>
    <property type="match status" value="1"/>
</dbReference>
<keyword evidence="3" id="KW-0805">Transcription regulation</keyword>
<feature type="region of interest" description="Disordered" evidence="6">
    <location>
        <begin position="681"/>
        <end position="810"/>
    </location>
</feature>
<comment type="caution">
    <text evidence="8">The sequence shown here is derived from an EMBL/GenBank/DDBJ whole genome shotgun (WGS) entry which is preliminary data.</text>
</comment>
<dbReference type="CDD" id="cd00067">
    <property type="entry name" value="GAL4"/>
    <property type="match status" value="1"/>
</dbReference>
<dbReference type="PANTHER" id="PTHR47338:SF10">
    <property type="entry name" value="TRANSCRIPTION FACTOR DOMAIN-CONTAINING PROTEIN-RELATED"/>
    <property type="match status" value="1"/>
</dbReference>
<dbReference type="PROSITE" id="PS50048">
    <property type="entry name" value="ZN2_CY6_FUNGAL_2"/>
    <property type="match status" value="1"/>
</dbReference>